<comment type="caution">
    <text evidence="2">The sequence shown here is derived from an EMBL/GenBank/DDBJ whole genome shotgun (WGS) entry which is preliminary data.</text>
</comment>
<feature type="non-terminal residue" evidence="2">
    <location>
        <position position="1"/>
    </location>
</feature>
<proteinExistence type="predicted"/>
<evidence type="ECO:0000313" key="2">
    <source>
        <dbReference type="EMBL" id="PIR87848.1"/>
    </source>
</evidence>
<protein>
    <recommendedName>
        <fullName evidence="4">PrgI family protein</fullName>
    </recommendedName>
</protein>
<evidence type="ECO:0000256" key="1">
    <source>
        <dbReference type="SAM" id="Phobius"/>
    </source>
</evidence>
<keyword evidence="1" id="KW-0472">Membrane</keyword>
<evidence type="ECO:0008006" key="4">
    <source>
        <dbReference type="Google" id="ProtNLM"/>
    </source>
</evidence>
<dbReference type="Pfam" id="PF12666">
    <property type="entry name" value="PrgI"/>
    <property type="match status" value="1"/>
</dbReference>
<reference evidence="3" key="1">
    <citation type="submission" date="2017-09" db="EMBL/GenBank/DDBJ databases">
        <title>Depth-based differentiation of microbial function through sediment-hosted aquifers and enrichment of novel symbionts in the deep terrestrial subsurface.</title>
        <authorList>
            <person name="Probst A.J."/>
            <person name="Ladd B."/>
            <person name="Jarett J.K."/>
            <person name="Geller-Mcgrath D.E."/>
            <person name="Sieber C.M.K."/>
            <person name="Emerson J.B."/>
            <person name="Anantharaman K."/>
            <person name="Thomas B.C."/>
            <person name="Malmstrom R."/>
            <person name="Stieglmeier M."/>
            <person name="Klingl A."/>
            <person name="Woyke T."/>
            <person name="Ryan C.M."/>
            <person name="Banfield J.F."/>
        </authorList>
    </citation>
    <scope>NUCLEOTIDE SEQUENCE [LARGE SCALE GENOMIC DNA]</scope>
</reference>
<gene>
    <name evidence="2" type="ORF">COU10_02305</name>
</gene>
<dbReference type="AlphaFoldDB" id="A0A2H0UN77"/>
<sequence>VMQFQVPQFIDVEDKIIGPMTLKQFLFIAGAGALSFMTFFAFAFWLWIVVTVLAGIVAVTLAFVRFNGRPMIVMLGAMFKYLWKPKLYLWRHSVDQKSLFSGIKIEKLPASSAKTAGTNPLKKLFLRLNTSKEAVAGREKASPVVTQLAIKNKMHGSGGEVATKSVF</sequence>
<keyword evidence="1" id="KW-0812">Transmembrane</keyword>
<name>A0A2H0UN77_9BACT</name>
<keyword evidence="1" id="KW-1133">Transmembrane helix</keyword>
<evidence type="ECO:0000313" key="3">
    <source>
        <dbReference type="Proteomes" id="UP000230903"/>
    </source>
</evidence>
<dbReference type="EMBL" id="PFBC01000037">
    <property type="protein sequence ID" value="PIR87848.1"/>
    <property type="molecule type" value="Genomic_DNA"/>
</dbReference>
<feature type="transmembrane region" description="Helical" evidence="1">
    <location>
        <begin position="54"/>
        <end position="83"/>
    </location>
</feature>
<accession>A0A2H0UN77</accession>
<dbReference type="InterPro" id="IPR024414">
    <property type="entry name" value="Uncharacterised_PrgI"/>
</dbReference>
<feature type="transmembrane region" description="Helical" evidence="1">
    <location>
        <begin position="25"/>
        <end position="48"/>
    </location>
</feature>
<organism evidence="2 3">
    <name type="scientific">Candidatus Harrisonbacteria bacterium CG10_big_fil_rev_8_21_14_0_10_45_28</name>
    <dbReference type="NCBI Taxonomy" id="1974586"/>
    <lineage>
        <taxon>Bacteria</taxon>
        <taxon>Candidatus Harrisoniibacteriota</taxon>
    </lineage>
</organism>
<dbReference type="Proteomes" id="UP000230903">
    <property type="component" value="Unassembled WGS sequence"/>
</dbReference>